<reference evidence="2" key="1">
    <citation type="journal article" date="2019" name="Int. J. Syst. Evol. Microbiol.">
        <title>The Global Catalogue of Microorganisms (GCM) 10K type strain sequencing project: providing services to taxonomists for standard genome sequencing and annotation.</title>
        <authorList>
            <consortium name="The Broad Institute Genomics Platform"/>
            <consortium name="The Broad Institute Genome Sequencing Center for Infectious Disease"/>
            <person name="Wu L."/>
            <person name="Ma J."/>
        </authorList>
    </citation>
    <scope>NUCLEOTIDE SEQUENCE [LARGE SCALE GENOMIC DNA]</scope>
    <source>
        <strain evidence="2">CGMCC 1.15795</strain>
    </source>
</reference>
<evidence type="ECO:0000313" key="1">
    <source>
        <dbReference type="EMBL" id="MFD1875459.1"/>
    </source>
</evidence>
<comment type="caution">
    <text evidence="1">The sequence shown here is derived from an EMBL/GenBank/DDBJ whole genome shotgun (WGS) entry which is preliminary data.</text>
</comment>
<name>A0ABW4R0U0_9BACT</name>
<evidence type="ECO:0008006" key="3">
    <source>
        <dbReference type="Google" id="ProtNLM"/>
    </source>
</evidence>
<proteinExistence type="predicted"/>
<sequence length="240" mass="25973">MKNKYAWLLLAGASGLGPVARAQQVLLHSEVARDTLAPRTGPNRRYFGHFYLSYGLVAGSGSAGLPLRYGVGSTEVQLGGRLKRRFTDNLALTADLRYAYLRYALAQDAGPKAAPFGPLHDTETLTYHQLQGELGLRLNTGLRPRGNVMGTYLDLLGYGGPALAANHTTSDETPTQGRLEATRHQPPYLGRWLGGVGLRLGSGPLALVGRYRLSEALRPVEGSAPLQPPRWVVGLEIGWF</sequence>
<dbReference type="RefSeq" id="WP_382318151.1">
    <property type="nucleotide sequence ID" value="NZ_JBHUFD010000018.1"/>
</dbReference>
<organism evidence="1 2">
    <name type="scientific">Hymenobacter bucti</name>
    <dbReference type="NCBI Taxonomy" id="1844114"/>
    <lineage>
        <taxon>Bacteria</taxon>
        <taxon>Pseudomonadati</taxon>
        <taxon>Bacteroidota</taxon>
        <taxon>Cytophagia</taxon>
        <taxon>Cytophagales</taxon>
        <taxon>Hymenobacteraceae</taxon>
        <taxon>Hymenobacter</taxon>
    </lineage>
</organism>
<keyword evidence="2" id="KW-1185">Reference proteome</keyword>
<protein>
    <recommendedName>
        <fullName evidence="3">Outer membrane protein beta-barrel domain-containing protein</fullName>
    </recommendedName>
</protein>
<dbReference type="EMBL" id="JBHUFD010000018">
    <property type="protein sequence ID" value="MFD1875459.1"/>
    <property type="molecule type" value="Genomic_DNA"/>
</dbReference>
<evidence type="ECO:0000313" key="2">
    <source>
        <dbReference type="Proteomes" id="UP001597197"/>
    </source>
</evidence>
<dbReference type="Proteomes" id="UP001597197">
    <property type="component" value="Unassembled WGS sequence"/>
</dbReference>
<gene>
    <name evidence="1" type="ORF">ACFSDX_23700</name>
</gene>
<accession>A0ABW4R0U0</accession>